<feature type="compositionally biased region" description="Polar residues" evidence="1">
    <location>
        <begin position="486"/>
        <end position="498"/>
    </location>
</feature>
<evidence type="ECO:0000256" key="1">
    <source>
        <dbReference type="SAM" id="MobiDB-lite"/>
    </source>
</evidence>
<feature type="region of interest" description="Disordered" evidence="1">
    <location>
        <begin position="418"/>
        <end position="565"/>
    </location>
</feature>
<gene>
    <name evidence="2" type="ORF">HIM_05382</name>
</gene>
<feature type="compositionally biased region" description="Acidic residues" evidence="1">
    <location>
        <begin position="501"/>
        <end position="521"/>
    </location>
</feature>
<evidence type="ECO:0000313" key="3">
    <source>
        <dbReference type="Proteomes" id="UP000054481"/>
    </source>
</evidence>
<dbReference type="AlphaFoldDB" id="A0A0F7ZUN8"/>
<accession>A0A0F7ZUN8</accession>
<feature type="compositionally biased region" description="Basic and acidic residues" evidence="1">
    <location>
        <begin position="18"/>
        <end position="32"/>
    </location>
</feature>
<protein>
    <submittedName>
        <fullName evidence="2">Uncharacterized protein</fullName>
    </submittedName>
</protein>
<feature type="region of interest" description="Disordered" evidence="1">
    <location>
        <begin position="600"/>
        <end position="654"/>
    </location>
</feature>
<feature type="region of interest" description="Disordered" evidence="1">
    <location>
        <begin position="343"/>
        <end position="374"/>
    </location>
</feature>
<dbReference type="EMBL" id="KQ030519">
    <property type="protein sequence ID" value="KJZ75188.1"/>
    <property type="molecule type" value="Genomic_DNA"/>
</dbReference>
<dbReference type="Proteomes" id="UP000054481">
    <property type="component" value="Unassembled WGS sequence"/>
</dbReference>
<feature type="compositionally biased region" description="Basic and acidic residues" evidence="1">
    <location>
        <begin position="273"/>
        <end position="288"/>
    </location>
</feature>
<feature type="compositionally biased region" description="Polar residues" evidence="1">
    <location>
        <begin position="343"/>
        <end position="370"/>
    </location>
</feature>
<evidence type="ECO:0000313" key="2">
    <source>
        <dbReference type="EMBL" id="KJZ75188.1"/>
    </source>
</evidence>
<feature type="region of interest" description="Disordered" evidence="1">
    <location>
        <begin position="203"/>
        <end position="291"/>
    </location>
</feature>
<feature type="compositionally biased region" description="Polar residues" evidence="1">
    <location>
        <begin position="465"/>
        <end position="478"/>
    </location>
</feature>
<sequence>MVSFFGLRFKGDKKRSQKKEPAQKWDTADRQDFSQGQYHGNNLARPSTAVPASLRPGTSCSARPTQAWAGVYDDLGVTNSMADLAPPVMGLRHNASEANLRSLIASRDPRPSLTLPAGMGGVGGAAGIDARSASAMNLGASNSQTSARENPLQIHHATDVPNVRPGTVMSTRAASAAKNPLARSETEGDVLVDALSAKKFKGSEMGRTGYPSPPQSDGNSDRCYSPYHPSIGRVTPESAAPSPTAISHDQTRPDMARQDTSTGSYRQTRRRSLTREHSNSESMSKKQPAEGFVGNFADFDFGVGPSRPSRAWETTRNDSVSSAPAISQSQTVGVALGLSTVSLPPTAKSQPSTPTSPRNRSGLVLTSDSPLSAVGTDREALRDMLPQCFPSRVDSIARSMRAPIPAPIMTRRLSIPEEEGPKASPVSNLQSPSSSLQSPFGPPSEGIGHYLRKPLPPSPTKVSRKSSIGNTSAQSKSTLPRGRITEPSQLSASSTMSSFADAEDNDFDGDRLTEDEDDDGDIGPILDAWPDFNTNEHRHSAVPPPLTPSGRSPTETSVSFCPSPAPRIPSPTFPSLLSSTSFDLGSSFELALAETLAASGACSPKRVEAPRAPPRPEAPVTLPPSTSFSERQRERGVSISPRRPPPQAVRVGFI</sequence>
<feature type="region of interest" description="Disordered" evidence="1">
    <location>
        <begin position="1"/>
        <end position="63"/>
    </location>
</feature>
<reference evidence="2 3" key="1">
    <citation type="journal article" date="2014" name="Genome Biol. Evol.">
        <title>Comparative genomics and transcriptomics analyses reveal divergent lifestyle features of nematode endoparasitic fungus Hirsutella minnesotensis.</title>
        <authorList>
            <person name="Lai Y."/>
            <person name="Liu K."/>
            <person name="Zhang X."/>
            <person name="Zhang X."/>
            <person name="Li K."/>
            <person name="Wang N."/>
            <person name="Shu C."/>
            <person name="Wu Y."/>
            <person name="Wang C."/>
            <person name="Bushley K.E."/>
            <person name="Xiang M."/>
            <person name="Liu X."/>
        </authorList>
    </citation>
    <scope>NUCLEOTIDE SEQUENCE [LARGE SCALE GENOMIC DNA]</scope>
    <source>
        <strain evidence="2 3">3608</strain>
    </source>
</reference>
<keyword evidence="3" id="KW-1185">Reference proteome</keyword>
<feature type="compositionally biased region" description="Polar residues" evidence="1">
    <location>
        <begin position="549"/>
        <end position="560"/>
    </location>
</feature>
<organism evidence="2 3">
    <name type="scientific">Hirsutella minnesotensis 3608</name>
    <dbReference type="NCBI Taxonomy" id="1043627"/>
    <lineage>
        <taxon>Eukaryota</taxon>
        <taxon>Fungi</taxon>
        <taxon>Dikarya</taxon>
        <taxon>Ascomycota</taxon>
        <taxon>Pezizomycotina</taxon>
        <taxon>Sordariomycetes</taxon>
        <taxon>Hypocreomycetidae</taxon>
        <taxon>Hypocreales</taxon>
        <taxon>Ophiocordycipitaceae</taxon>
        <taxon>Hirsutella</taxon>
    </lineage>
</organism>
<dbReference type="OrthoDB" id="5234071at2759"/>
<name>A0A0F7ZUN8_9HYPO</name>
<proteinExistence type="predicted"/>
<feature type="compositionally biased region" description="Low complexity" evidence="1">
    <location>
        <begin position="424"/>
        <end position="439"/>
    </location>
</feature>